<evidence type="ECO:0000313" key="4">
    <source>
        <dbReference type="EMBL" id="CCH42372.1"/>
    </source>
</evidence>
<dbReference type="HOGENOM" id="CLU_548848_0_0_1"/>
<name>K0KJQ6_WICCF</name>
<feature type="region of interest" description="Disordered" evidence="3">
    <location>
        <begin position="287"/>
        <end position="306"/>
    </location>
</feature>
<dbReference type="Proteomes" id="UP000009328">
    <property type="component" value="Unassembled WGS sequence"/>
</dbReference>
<dbReference type="InterPro" id="IPR025928">
    <property type="entry name" value="Flocculin_t3_rpt"/>
</dbReference>
<evidence type="ECO:0000256" key="2">
    <source>
        <dbReference type="ARBA" id="ARBA00023180"/>
    </source>
</evidence>
<reference evidence="4 5" key="1">
    <citation type="journal article" date="2012" name="Eukaryot. Cell">
        <title>Draft genome sequence of Wickerhamomyces ciferrii NRRL Y-1031 F-60-10.</title>
        <authorList>
            <person name="Schneider J."/>
            <person name="Andrea H."/>
            <person name="Blom J."/>
            <person name="Jaenicke S."/>
            <person name="Ruckert C."/>
            <person name="Schorsch C."/>
            <person name="Szczepanowski R."/>
            <person name="Farwick M."/>
            <person name="Goesmann A."/>
            <person name="Puhler A."/>
            <person name="Schaffer S."/>
            <person name="Tauch A."/>
            <person name="Kohler T."/>
            <person name="Brinkrolf K."/>
        </authorList>
    </citation>
    <scope>NUCLEOTIDE SEQUENCE [LARGE SCALE GENOMIC DNA]</scope>
    <source>
        <strain evidence="5">ATCC 14091 / BCRC 22168 / CBS 111 / JCM 3599 / NBRC 0793 / NRRL Y-1031 F-60-10</strain>
    </source>
</reference>
<feature type="region of interest" description="Disordered" evidence="3">
    <location>
        <begin position="330"/>
        <end position="398"/>
    </location>
</feature>
<organism evidence="4 5">
    <name type="scientific">Wickerhamomyces ciferrii (strain ATCC 14091 / BCRC 22168 / CBS 111 / JCM 3599 / NBRC 0793 / NRRL Y-1031 F-60-10)</name>
    <name type="common">Yeast</name>
    <name type="synonym">Pichia ciferrii</name>
    <dbReference type="NCBI Taxonomy" id="1206466"/>
    <lineage>
        <taxon>Eukaryota</taxon>
        <taxon>Fungi</taxon>
        <taxon>Dikarya</taxon>
        <taxon>Ascomycota</taxon>
        <taxon>Saccharomycotina</taxon>
        <taxon>Saccharomycetes</taxon>
        <taxon>Phaffomycetales</taxon>
        <taxon>Wickerhamomycetaceae</taxon>
        <taxon>Wickerhamomyces</taxon>
    </lineage>
</organism>
<gene>
    <name evidence="4" type="ORF">BN7_1917</name>
</gene>
<sequence>MVQTNNLFKGSIIGALATAASAQSLFTPIDYKSTLDVNYYFRNASDVKATVNDEGIDIEGSFGSNSELCSALRGAQIVYSKDNGDEILLTADCQSVYHLVDDSNQEITWDSCQEFSFYQSDCGNGAISSSAGYSSLVSSASSAASAQASSSQSITNSASSSSSASYAENSISNGETLYLTTVTSTINNIETIYTTYCPISEIIASRTHAQITGGTTNINAQPAQTSNANAASTGVYTSTFVSTSSGSVGTFTSLYPITGGASSSQINNQKPGRVYVTATDYYESIASQSSASSSSTSPAVESSSSERALTVITETHSGVQTVYTTYCPESSTSGASAASAPSPVAPSSTSIPVETSSSAPSSVAHQAATPKSESPIVASSAPASAQASQASSESVIKPQTQATNVSIISESAATQNTGNAAPTQSNDVSSTQNAVSTSTGAAVQSSASVSIAQQQGSAAANGTVSSPQVSVYEGGANKLINSISAVSIVAIVFGFFC</sequence>
<dbReference type="Pfam" id="PF13928">
    <property type="entry name" value="Flocculin_t3"/>
    <property type="match status" value="2"/>
</dbReference>
<evidence type="ECO:0000313" key="5">
    <source>
        <dbReference type="Proteomes" id="UP000009328"/>
    </source>
</evidence>
<accession>K0KJQ6</accession>
<keyword evidence="1" id="KW-0732">Signal</keyword>
<keyword evidence="5" id="KW-1185">Reference proteome</keyword>
<evidence type="ECO:0000256" key="1">
    <source>
        <dbReference type="ARBA" id="ARBA00022729"/>
    </source>
</evidence>
<feature type="compositionally biased region" description="Low complexity" evidence="3">
    <location>
        <begin position="330"/>
        <end position="358"/>
    </location>
</feature>
<protein>
    <submittedName>
        <fullName evidence="4">Cortactin-binding protein</fullName>
    </submittedName>
</protein>
<comment type="caution">
    <text evidence="4">The sequence shown here is derived from an EMBL/GenBank/DDBJ whole genome shotgun (WGS) entry which is preliminary data.</text>
</comment>
<dbReference type="AlphaFoldDB" id="K0KJQ6"/>
<keyword evidence="2" id="KW-0325">Glycoprotein</keyword>
<dbReference type="InParanoid" id="K0KJQ6"/>
<evidence type="ECO:0000256" key="3">
    <source>
        <dbReference type="SAM" id="MobiDB-lite"/>
    </source>
</evidence>
<dbReference type="eggNOG" id="ENOG502S4SV">
    <property type="taxonomic scope" value="Eukaryota"/>
</dbReference>
<feature type="compositionally biased region" description="Low complexity" evidence="3">
    <location>
        <begin position="372"/>
        <end position="396"/>
    </location>
</feature>
<feature type="region of interest" description="Disordered" evidence="3">
    <location>
        <begin position="414"/>
        <end position="433"/>
    </location>
</feature>
<dbReference type="EMBL" id="CAIF01000043">
    <property type="protein sequence ID" value="CCH42372.1"/>
    <property type="molecule type" value="Genomic_DNA"/>
</dbReference>
<proteinExistence type="predicted"/>